<name>A0ABP0Y124_9ROSI</name>
<keyword evidence="3" id="KW-1185">Reference proteome</keyword>
<dbReference type="Proteomes" id="UP001642487">
    <property type="component" value="Chromosome 2"/>
</dbReference>
<gene>
    <name evidence="2" type="ORF">CITCOLO1_LOCUS5870</name>
</gene>
<dbReference type="EMBL" id="OZ021736">
    <property type="protein sequence ID" value="CAK9314128.1"/>
    <property type="molecule type" value="Genomic_DNA"/>
</dbReference>
<evidence type="ECO:0000256" key="1">
    <source>
        <dbReference type="SAM" id="MobiDB-lite"/>
    </source>
</evidence>
<organism evidence="2 3">
    <name type="scientific">Citrullus colocynthis</name>
    <name type="common">colocynth</name>
    <dbReference type="NCBI Taxonomy" id="252529"/>
    <lineage>
        <taxon>Eukaryota</taxon>
        <taxon>Viridiplantae</taxon>
        <taxon>Streptophyta</taxon>
        <taxon>Embryophyta</taxon>
        <taxon>Tracheophyta</taxon>
        <taxon>Spermatophyta</taxon>
        <taxon>Magnoliopsida</taxon>
        <taxon>eudicotyledons</taxon>
        <taxon>Gunneridae</taxon>
        <taxon>Pentapetalae</taxon>
        <taxon>rosids</taxon>
        <taxon>fabids</taxon>
        <taxon>Cucurbitales</taxon>
        <taxon>Cucurbitaceae</taxon>
        <taxon>Benincaseae</taxon>
        <taxon>Citrullus</taxon>
    </lineage>
</organism>
<evidence type="ECO:0000313" key="2">
    <source>
        <dbReference type="EMBL" id="CAK9314128.1"/>
    </source>
</evidence>
<evidence type="ECO:0000313" key="3">
    <source>
        <dbReference type="Proteomes" id="UP001642487"/>
    </source>
</evidence>
<proteinExistence type="predicted"/>
<protein>
    <submittedName>
        <fullName evidence="2">Uncharacterized protein</fullName>
    </submittedName>
</protein>
<reference evidence="2 3" key="1">
    <citation type="submission" date="2024-03" db="EMBL/GenBank/DDBJ databases">
        <authorList>
            <person name="Gkanogiannis A."/>
            <person name="Becerra Lopez-Lavalle L."/>
        </authorList>
    </citation>
    <scope>NUCLEOTIDE SEQUENCE [LARGE SCALE GENOMIC DNA]</scope>
</reference>
<sequence length="122" mass="14174">MARKWKVQVPPPWLGLKFHIVPSTISYKPHLRWTLENDQLASHKTTKATCRPDTKRVKRRRKKTVSPGPFGNSRSPGCSPELRYVARVRRSIQFYASNCCSDSRSRKWKALTPMNLIRRGLI</sequence>
<accession>A0ABP0Y124</accession>
<feature type="region of interest" description="Disordered" evidence="1">
    <location>
        <begin position="44"/>
        <end position="76"/>
    </location>
</feature>